<dbReference type="RefSeq" id="WP_252820972.1">
    <property type="nucleotide sequence ID" value="NZ_JAMXQS010000008.1"/>
</dbReference>
<name>A0ABT1C9F4_9HYPH</name>
<evidence type="ECO:0008006" key="3">
    <source>
        <dbReference type="Google" id="ProtNLM"/>
    </source>
</evidence>
<evidence type="ECO:0000313" key="2">
    <source>
        <dbReference type="Proteomes" id="UP001205906"/>
    </source>
</evidence>
<reference evidence="1 2" key="1">
    <citation type="submission" date="2022-06" db="EMBL/GenBank/DDBJ databases">
        <title>Mesorhizobium sp. strain RP14 Genome sequencing and assembly.</title>
        <authorList>
            <person name="Kim I."/>
        </authorList>
    </citation>
    <scope>NUCLEOTIDE SEQUENCE [LARGE SCALE GENOMIC DNA]</scope>
    <source>
        <strain evidence="2">RP14(2022)</strain>
    </source>
</reference>
<evidence type="ECO:0000313" key="1">
    <source>
        <dbReference type="EMBL" id="MCO6051412.1"/>
    </source>
</evidence>
<sequence>MTMQSRPSRIRSIFDALGSAIAVSAALDGRRQPKARDLQQLGIEPATFRQIKL</sequence>
<dbReference type="Proteomes" id="UP001205906">
    <property type="component" value="Unassembled WGS sequence"/>
</dbReference>
<organism evidence="1 2">
    <name type="scientific">Mesorhizobium liriopis</name>
    <dbReference type="NCBI Taxonomy" id="2953882"/>
    <lineage>
        <taxon>Bacteria</taxon>
        <taxon>Pseudomonadati</taxon>
        <taxon>Pseudomonadota</taxon>
        <taxon>Alphaproteobacteria</taxon>
        <taxon>Hyphomicrobiales</taxon>
        <taxon>Phyllobacteriaceae</taxon>
        <taxon>Mesorhizobium</taxon>
    </lineage>
</organism>
<protein>
    <recommendedName>
        <fullName evidence="3">DUF1127 domain-containing protein</fullName>
    </recommendedName>
</protein>
<gene>
    <name evidence="1" type="ORF">NGM99_16630</name>
</gene>
<keyword evidence="2" id="KW-1185">Reference proteome</keyword>
<dbReference type="EMBL" id="JAMXQS010000008">
    <property type="protein sequence ID" value="MCO6051412.1"/>
    <property type="molecule type" value="Genomic_DNA"/>
</dbReference>
<comment type="caution">
    <text evidence="1">The sequence shown here is derived from an EMBL/GenBank/DDBJ whole genome shotgun (WGS) entry which is preliminary data.</text>
</comment>
<proteinExistence type="predicted"/>
<accession>A0ABT1C9F4</accession>